<organism evidence="1 2">
    <name type="scientific">Xylaria flabelliformis</name>
    <dbReference type="NCBI Taxonomy" id="2512241"/>
    <lineage>
        <taxon>Eukaryota</taxon>
        <taxon>Fungi</taxon>
        <taxon>Dikarya</taxon>
        <taxon>Ascomycota</taxon>
        <taxon>Pezizomycotina</taxon>
        <taxon>Sordariomycetes</taxon>
        <taxon>Xylariomycetidae</taxon>
        <taxon>Xylariales</taxon>
        <taxon>Xylariaceae</taxon>
        <taxon>Xylaria</taxon>
    </lineage>
</organism>
<dbReference type="Gene3D" id="1.20.1260.10">
    <property type="match status" value="1"/>
</dbReference>
<accession>A0A553HNK7</accession>
<dbReference type="EMBL" id="VFLP01000066">
    <property type="protein sequence ID" value="TRX89507.1"/>
    <property type="molecule type" value="Genomic_DNA"/>
</dbReference>
<dbReference type="SUPFAM" id="SSF47240">
    <property type="entry name" value="Ferritin-like"/>
    <property type="match status" value="1"/>
</dbReference>
<gene>
    <name evidence="1" type="ORF">FHL15_009551</name>
</gene>
<dbReference type="InterPro" id="IPR009078">
    <property type="entry name" value="Ferritin-like_SF"/>
</dbReference>
<proteinExistence type="predicted"/>
<name>A0A553HNK7_9PEZI</name>
<evidence type="ECO:0000313" key="2">
    <source>
        <dbReference type="Proteomes" id="UP000319160"/>
    </source>
</evidence>
<reference evidence="2" key="1">
    <citation type="submission" date="2019-06" db="EMBL/GenBank/DDBJ databases">
        <title>Draft genome sequence of the griseofulvin-producing fungus Xylaria cubensis strain G536.</title>
        <authorList>
            <person name="Mead M.E."/>
            <person name="Raja H.A."/>
            <person name="Steenwyk J.L."/>
            <person name="Knowles S.L."/>
            <person name="Oberlies N.H."/>
            <person name="Rokas A."/>
        </authorList>
    </citation>
    <scope>NUCLEOTIDE SEQUENCE [LARGE SCALE GENOMIC DNA]</scope>
    <source>
        <strain evidence="2">G536</strain>
    </source>
</reference>
<dbReference type="InterPro" id="IPR052965">
    <property type="entry name" value="Pigment-catalase-like"/>
</dbReference>
<evidence type="ECO:0000313" key="1">
    <source>
        <dbReference type="EMBL" id="TRX89507.1"/>
    </source>
</evidence>
<dbReference type="PANTHER" id="PTHR31694:SF8">
    <property type="entry name" value="STRESS RESPONSE PROTEIN RDS1P"/>
    <property type="match status" value="1"/>
</dbReference>
<dbReference type="InterPro" id="IPR012347">
    <property type="entry name" value="Ferritin-like"/>
</dbReference>
<sequence length="433" mass="44627">MGAKETSQHAPSHLFPLRPWHASAFGSKSSIGNKQCRRKEIKERWGVGLGIVGSTLGQPSFREASLLPMAFGSVLYLVLPCSAVHGRKKGENKKREKGKQDDFDESITATKMPSIIKTTGALAGLVAIASALPAQPKFTTRQNGIYHLAKRQNAAAAALGLQDVDILQFALTLEWLEATFYQQGFAQFPDDQFVALGLNSAQLTDLKSIGSSEEAHVGLLQSAIAQAGVQPVQPCTYNFGFTDAAGMVATAAVLESVGVSAYLGAAPLVSDGGILSTAGSILTVEARHQSFIRSASGVAVSPSPLDTPLGPKAVFSLAAPFITSCPAGSNLILTAFPTLTMTSPAPVAGVMNLAAGTNIQVQSDGASGASFCGFTNSAAPGGTAFTPFDATTGCALPPNLAGIVYVTLTSNAPATGVLTDDITVAGPMVMQLS</sequence>
<dbReference type="Pfam" id="PF13668">
    <property type="entry name" value="Ferritin_2"/>
    <property type="match status" value="1"/>
</dbReference>
<protein>
    <submittedName>
        <fullName evidence="1">Uncharacterized protein</fullName>
    </submittedName>
</protein>
<dbReference type="STRING" id="2512241.A0A553HNK7"/>
<dbReference type="Proteomes" id="UP000319160">
    <property type="component" value="Unassembled WGS sequence"/>
</dbReference>
<dbReference type="CDD" id="cd00657">
    <property type="entry name" value="Ferritin_like"/>
    <property type="match status" value="1"/>
</dbReference>
<dbReference type="OrthoDB" id="1001765at2759"/>
<dbReference type="PANTHER" id="PTHR31694">
    <property type="entry name" value="DESICCATION-LIKE PROTEIN"/>
    <property type="match status" value="1"/>
</dbReference>
<keyword evidence="2" id="KW-1185">Reference proteome</keyword>
<comment type="caution">
    <text evidence="1">The sequence shown here is derived from an EMBL/GenBank/DDBJ whole genome shotgun (WGS) entry which is preliminary data.</text>
</comment>
<dbReference type="AlphaFoldDB" id="A0A553HNK7"/>